<keyword evidence="3" id="KW-1185">Reference proteome</keyword>
<reference evidence="2 3" key="1">
    <citation type="submission" date="2020-03" db="EMBL/GenBank/DDBJ databases">
        <title>Spirochaetal bacteria isolated from arthropods constitute a novel genus Entomospira genus novum within the order Spirochaetales.</title>
        <authorList>
            <person name="Grana-Miraglia L."/>
            <person name="Sikutova S."/>
            <person name="Fingerle V."/>
            <person name="Sing A."/>
            <person name="Castillo-Ramirez S."/>
            <person name="Margos G."/>
            <person name="Rudolf I."/>
        </authorList>
    </citation>
    <scope>NUCLEOTIDE SEQUENCE [LARGE SCALE GENOMIC DNA]</scope>
    <source>
        <strain evidence="2 3">BR193</strain>
    </source>
</reference>
<evidence type="ECO:0000313" key="3">
    <source>
        <dbReference type="Proteomes" id="UP000711995"/>
    </source>
</evidence>
<comment type="caution">
    <text evidence="2">The sequence shown here is derived from an EMBL/GenBank/DDBJ whole genome shotgun (WGS) entry which is preliminary data.</text>
</comment>
<accession>A0A968KX09</accession>
<dbReference type="Proteomes" id="UP000711995">
    <property type="component" value="Unassembled WGS sequence"/>
</dbReference>
<sequence>MDNELNHQEEKEPWLSPNRISMGGKFVGMLMILGGYFLHIFTSLEFSMTDIMWSAVTMASLGAPVDFSYIINNFGQHFGKR</sequence>
<protein>
    <submittedName>
        <fullName evidence="2">Uncharacterized protein</fullName>
    </submittedName>
</protein>
<keyword evidence="1" id="KW-1133">Transmembrane helix</keyword>
<gene>
    <name evidence="2" type="ORF">HCT14_07610</name>
</gene>
<keyword evidence="1" id="KW-0472">Membrane</keyword>
<dbReference type="EMBL" id="JAATLJ010000002">
    <property type="protein sequence ID" value="NIZ41370.1"/>
    <property type="molecule type" value="Genomic_DNA"/>
</dbReference>
<keyword evidence="1" id="KW-0812">Transmembrane</keyword>
<dbReference type="AlphaFoldDB" id="A0A968KX09"/>
<feature type="transmembrane region" description="Helical" evidence="1">
    <location>
        <begin position="20"/>
        <end position="39"/>
    </location>
</feature>
<evidence type="ECO:0000256" key="1">
    <source>
        <dbReference type="SAM" id="Phobius"/>
    </source>
</evidence>
<feature type="transmembrane region" description="Helical" evidence="1">
    <location>
        <begin position="51"/>
        <end position="71"/>
    </location>
</feature>
<organism evidence="2 3">
    <name type="scientific">Entomospira entomophila</name>
    <dbReference type="NCBI Taxonomy" id="2719988"/>
    <lineage>
        <taxon>Bacteria</taxon>
        <taxon>Pseudomonadati</taxon>
        <taxon>Spirochaetota</taxon>
        <taxon>Spirochaetia</taxon>
        <taxon>Spirochaetales</taxon>
        <taxon>Spirochaetaceae</taxon>
        <taxon>Entomospira</taxon>
    </lineage>
</organism>
<dbReference type="RefSeq" id="WP_167700987.1">
    <property type="nucleotide sequence ID" value="NZ_CP118175.1"/>
</dbReference>
<proteinExistence type="predicted"/>
<name>A0A968KX09_9SPIO</name>
<evidence type="ECO:0000313" key="2">
    <source>
        <dbReference type="EMBL" id="NIZ41370.1"/>
    </source>
</evidence>